<proteinExistence type="predicted"/>
<name>A0ABT8AWF2_9HYPH</name>
<dbReference type="Proteomes" id="UP001244297">
    <property type="component" value="Unassembled WGS sequence"/>
</dbReference>
<evidence type="ECO:0000313" key="2">
    <source>
        <dbReference type="EMBL" id="MDN3574221.1"/>
    </source>
</evidence>
<protein>
    <submittedName>
        <fullName evidence="2">Uncharacterized protein</fullName>
    </submittedName>
</protein>
<evidence type="ECO:0000313" key="3">
    <source>
        <dbReference type="Proteomes" id="UP001244297"/>
    </source>
</evidence>
<dbReference type="RefSeq" id="WP_238287729.1">
    <property type="nucleotide sequence ID" value="NZ_BPQS01000011.1"/>
</dbReference>
<reference evidence="3" key="1">
    <citation type="journal article" date="2019" name="Int. J. Syst. Evol. Microbiol.">
        <title>The Global Catalogue of Microorganisms (GCM) 10K type strain sequencing project: providing services to taxonomists for standard genome sequencing and annotation.</title>
        <authorList>
            <consortium name="The Broad Institute Genomics Platform"/>
            <consortium name="The Broad Institute Genome Sequencing Center for Infectious Disease"/>
            <person name="Wu L."/>
            <person name="Ma J."/>
        </authorList>
    </citation>
    <scope>NUCLEOTIDE SEQUENCE [LARGE SCALE GENOMIC DNA]</scope>
    <source>
        <strain evidence="3">CECT 7806</strain>
    </source>
</reference>
<comment type="caution">
    <text evidence="2">The sequence shown here is derived from an EMBL/GenBank/DDBJ whole genome shotgun (WGS) entry which is preliminary data.</text>
</comment>
<organism evidence="2 3">
    <name type="scientific">Methylobacterium longum</name>
    <dbReference type="NCBI Taxonomy" id="767694"/>
    <lineage>
        <taxon>Bacteria</taxon>
        <taxon>Pseudomonadati</taxon>
        <taxon>Pseudomonadota</taxon>
        <taxon>Alphaproteobacteria</taxon>
        <taxon>Hyphomicrobiales</taxon>
        <taxon>Methylobacteriaceae</taxon>
        <taxon>Methylobacterium</taxon>
    </lineage>
</organism>
<dbReference type="EMBL" id="JAUFPT010000094">
    <property type="protein sequence ID" value="MDN3574221.1"/>
    <property type="molecule type" value="Genomic_DNA"/>
</dbReference>
<sequence length="68" mass="6932">MTRVKTWTASRGDIRDPSAADPGAPAGAAGPRWLRLGLAAALGLVAGSMLFATEAQGCGGKRGQVPRR</sequence>
<gene>
    <name evidence="2" type="ORF">QWZ18_26900</name>
</gene>
<evidence type="ECO:0000256" key="1">
    <source>
        <dbReference type="SAM" id="MobiDB-lite"/>
    </source>
</evidence>
<accession>A0ABT8AWF2</accession>
<keyword evidence="3" id="KW-1185">Reference proteome</keyword>
<feature type="region of interest" description="Disordered" evidence="1">
    <location>
        <begin position="1"/>
        <end position="27"/>
    </location>
</feature>